<protein>
    <submittedName>
        <fullName evidence="1">Uncharacterized protein</fullName>
    </submittedName>
</protein>
<dbReference type="AlphaFoldDB" id="A0A212C7R7"/>
<proteinExistence type="predicted"/>
<keyword evidence="2" id="KW-1185">Reference proteome</keyword>
<evidence type="ECO:0000313" key="1">
    <source>
        <dbReference type="EMBL" id="OWK02036.1"/>
    </source>
</evidence>
<name>A0A212C7R7_CEREH</name>
<dbReference type="Proteomes" id="UP000242450">
    <property type="component" value="Chromosome 26"/>
</dbReference>
<reference evidence="1 2" key="1">
    <citation type="journal article" date="2018" name="Mol. Genet. Genomics">
        <title>The red deer Cervus elaphus genome CerEla1.0: sequencing, annotating, genes, and chromosomes.</title>
        <authorList>
            <person name="Bana N.A."/>
            <person name="Nyiri A."/>
            <person name="Nagy J."/>
            <person name="Frank K."/>
            <person name="Nagy T."/>
            <person name="Steger V."/>
            <person name="Schiller M."/>
            <person name="Lakatos P."/>
            <person name="Sugar L."/>
            <person name="Horn P."/>
            <person name="Barta E."/>
            <person name="Orosz L."/>
        </authorList>
    </citation>
    <scope>NUCLEOTIDE SEQUENCE [LARGE SCALE GENOMIC DNA]</scope>
    <source>
        <strain evidence="1">Hungarian</strain>
    </source>
</reference>
<evidence type="ECO:0000313" key="2">
    <source>
        <dbReference type="Proteomes" id="UP000242450"/>
    </source>
</evidence>
<comment type="caution">
    <text evidence="1">The sequence shown here is derived from an EMBL/GenBank/DDBJ whole genome shotgun (WGS) entry which is preliminary data.</text>
</comment>
<gene>
    <name evidence="1" type="ORF">Celaphus_00019030</name>
</gene>
<dbReference type="OrthoDB" id="10002886at2759"/>
<sequence>MGKLLPCLTVAACHKERHVSQKAVSFIHDILTEVLTDWNEPPHFHFNEALFRPFERIMQLELCDEDVQDQVLIFFSCTKINPEIGSREAHPSSQKLTCFLEGNRPPPLPLQVVTSIGELVEVCSTQIQSGWRPLFSALETVHSAGSMGNLNGRHLTFLKLYNLPPSGKGQAPVFDVFEAFLNTDNIQVFANAATSYIMCLMKFVKGLGKWSPPFPPPDS</sequence>
<organism evidence="1 2">
    <name type="scientific">Cervus elaphus hippelaphus</name>
    <name type="common">European red deer</name>
    <dbReference type="NCBI Taxonomy" id="46360"/>
    <lineage>
        <taxon>Eukaryota</taxon>
        <taxon>Metazoa</taxon>
        <taxon>Chordata</taxon>
        <taxon>Craniata</taxon>
        <taxon>Vertebrata</taxon>
        <taxon>Euteleostomi</taxon>
        <taxon>Mammalia</taxon>
        <taxon>Eutheria</taxon>
        <taxon>Laurasiatheria</taxon>
        <taxon>Artiodactyla</taxon>
        <taxon>Ruminantia</taxon>
        <taxon>Pecora</taxon>
        <taxon>Cervidae</taxon>
        <taxon>Cervinae</taxon>
        <taxon>Cervus</taxon>
    </lineage>
</organism>
<accession>A0A212C7R7</accession>
<dbReference type="EMBL" id="MKHE01000026">
    <property type="protein sequence ID" value="OWK02036.1"/>
    <property type="molecule type" value="Genomic_DNA"/>
</dbReference>